<sequence>MACPLGYGSVRFNGGEMPQSQPMMMEETEMEISQVGVNKVEIDANPLTYTTYLQLDKLLKCQSLKSSVTGPTVPDEHLFIIIHQTYELWFKQIIFDIDQVRNLLNNRIVDETKTLQIVSLLERTVRILKLLADQILILETMSPLDFVEFRKYLTTASGFQSLQFRLLENKLGVQSDNRVKYNQQNYRQVFTSDEEVNALRDSETSPSLFQLVEKWLERTPGTMSTDNEETKLCDSVIDALTLANGNEKKETSIENEVIKDETSANKWKNNVKIDEESRPKIQRGFWPNYVRSVEKYLNDLEKEANASELTPEQRNQLQQEHLKTKLSFGTILSEIEYNKFLKKQERRLSHNALKGALMIYFYRDMPRFSQPYQILTFLMDIDSLLQKWRYNHVMLVQRMLGAKQGTGGSSGYLYLRTTVSDRYKIFLDLFNLSTWLIPRAYIPRLSPKMVRTLSHHANLTDRDATD</sequence>
<protein>
    <submittedName>
        <fullName evidence="2">Tryptophan 2,3-dioxygenase</fullName>
    </submittedName>
</protein>
<organism evidence="1 2">
    <name type="scientific">Panagrolaimus sp. JU765</name>
    <dbReference type="NCBI Taxonomy" id="591449"/>
    <lineage>
        <taxon>Eukaryota</taxon>
        <taxon>Metazoa</taxon>
        <taxon>Ecdysozoa</taxon>
        <taxon>Nematoda</taxon>
        <taxon>Chromadorea</taxon>
        <taxon>Rhabditida</taxon>
        <taxon>Tylenchina</taxon>
        <taxon>Panagrolaimomorpha</taxon>
        <taxon>Panagrolaimoidea</taxon>
        <taxon>Panagrolaimidae</taxon>
        <taxon>Panagrolaimus</taxon>
    </lineage>
</organism>
<proteinExistence type="predicted"/>
<dbReference type="WBParaSite" id="JU765_v2.g13201.t1">
    <property type="protein sequence ID" value="JU765_v2.g13201.t1"/>
    <property type="gene ID" value="JU765_v2.g13201"/>
</dbReference>
<reference evidence="2" key="1">
    <citation type="submission" date="2022-11" db="UniProtKB">
        <authorList>
            <consortium name="WormBaseParasite"/>
        </authorList>
    </citation>
    <scope>IDENTIFICATION</scope>
</reference>
<evidence type="ECO:0000313" key="1">
    <source>
        <dbReference type="Proteomes" id="UP000887576"/>
    </source>
</evidence>
<evidence type="ECO:0000313" key="2">
    <source>
        <dbReference type="WBParaSite" id="JU765_v2.g13201.t1"/>
    </source>
</evidence>
<name>A0AC34Q5P6_9BILA</name>
<accession>A0AC34Q5P6</accession>
<dbReference type="Proteomes" id="UP000887576">
    <property type="component" value="Unplaced"/>
</dbReference>